<keyword evidence="3" id="KW-0472">Membrane</keyword>
<gene>
    <name evidence="4" type="ORF">A3I96_03040</name>
</gene>
<evidence type="ECO:0000256" key="1">
    <source>
        <dbReference type="PROSITE-ProRule" id="PRU00339"/>
    </source>
</evidence>
<keyword evidence="3" id="KW-1133">Transmembrane helix</keyword>
<dbReference type="InterPro" id="IPR011990">
    <property type="entry name" value="TPR-like_helical_dom_sf"/>
</dbReference>
<feature type="repeat" description="TPR" evidence="1">
    <location>
        <begin position="708"/>
        <end position="741"/>
    </location>
</feature>
<feature type="transmembrane region" description="Helical" evidence="3">
    <location>
        <begin position="169"/>
        <end position="192"/>
    </location>
</feature>
<evidence type="ECO:0000313" key="4">
    <source>
        <dbReference type="EMBL" id="OGN30783.1"/>
    </source>
</evidence>
<proteinExistence type="predicted"/>
<feature type="transmembrane region" description="Helical" evidence="3">
    <location>
        <begin position="78"/>
        <end position="98"/>
    </location>
</feature>
<feature type="transmembrane region" description="Helical" evidence="3">
    <location>
        <begin position="432"/>
        <end position="450"/>
    </location>
</feature>
<evidence type="ECO:0000256" key="3">
    <source>
        <dbReference type="SAM" id="Phobius"/>
    </source>
</evidence>
<comment type="caution">
    <text evidence="4">The sequence shown here is derived from an EMBL/GenBank/DDBJ whole genome shotgun (WGS) entry which is preliminary data.</text>
</comment>
<dbReference type="EMBL" id="MGKT01000008">
    <property type="protein sequence ID" value="OGN30783.1"/>
    <property type="molecule type" value="Genomic_DNA"/>
</dbReference>
<feature type="region of interest" description="Disordered" evidence="2">
    <location>
        <begin position="785"/>
        <end position="804"/>
    </location>
</feature>
<feature type="transmembrane region" description="Helical" evidence="3">
    <location>
        <begin position="281"/>
        <end position="301"/>
    </location>
</feature>
<keyword evidence="1" id="KW-0802">TPR repeat</keyword>
<dbReference type="PANTHER" id="PTHR12558">
    <property type="entry name" value="CELL DIVISION CYCLE 16,23,27"/>
    <property type="match status" value="1"/>
</dbReference>
<feature type="transmembrane region" description="Helical" evidence="3">
    <location>
        <begin position="372"/>
        <end position="396"/>
    </location>
</feature>
<evidence type="ECO:0000256" key="2">
    <source>
        <dbReference type="SAM" id="MobiDB-lite"/>
    </source>
</evidence>
<keyword evidence="3" id="KW-0812">Transmembrane</keyword>
<dbReference type="Pfam" id="PF13432">
    <property type="entry name" value="TPR_16"/>
    <property type="match status" value="1"/>
</dbReference>
<dbReference type="InterPro" id="IPR019734">
    <property type="entry name" value="TPR_rpt"/>
</dbReference>
<dbReference type="SMART" id="SM00028">
    <property type="entry name" value="TPR"/>
    <property type="match status" value="3"/>
</dbReference>
<feature type="transmembrane region" description="Helical" evidence="3">
    <location>
        <begin position="252"/>
        <end position="269"/>
    </location>
</feature>
<feature type="transmembrane region" description="Helical" evidence="3">
    <location>
        <begin position="135"/>
        <end position="157"/>
    </location>
</feature>
<feature type="transmembrane region" description="Helical" evidence="3">
    <location>
        <begin position="408"/>
        <end position="426"/>
    </location>
</feature>
<name>A0A1F8GZC5_9BACT</name>
<feature type="repeat" description="TPR" evidence="1">
    <location>
        <begin position="674"/>
        <end position="707"/>
    </location>
</feature>
<feature type="transmembrane region" description="Helical" evidence="3">
    <location>
        <begin position="230"/>
        <end position="246"/>
    </location>
</feature>
<reference evidence="4 5" key="1">
    <citation type="journal article" date="2016" name="Nat. Commun.">
        <title>Thousands of microbial genomes shed light on interconnected biogeochemical processes in an aquifer system.</title>
        <authorList>
            <person name="Anantharaman K."/>
            <person name="Brown C.T."/>
            <person name="Hug L.A."/>
            <person name="Sharon I."/>
            <person name="Castelle C.J."/>
            <person name="Probst A.J."/>
            <person name="Thomas B.C."/>
            <person name="Singh A."/>
            <person name="Wilkins M.J."/>
            <person name="Karaoz U."/>
            <person name="Brodie E.L."/>
            <person name="Williams K.H."/>
            <person name="Hubbard S.S."/>
            <person name="Banfield J.F."/>
        </authorList>
    </citation>
    <scope>NUCLEOTIDE SEQUENCE [LARGE SCALE GENOMIC DNA]</scope>
</reference>
<accession>A0A1F8GZC5</accession>
<protein>
    <submittedName>
        <fullName evidence="4">Uncharacterized protein</fullName>
    </submittedName>
</protein>
<feature type="transmembrane region" description="Helical" evidence="3">
    <location>
        <begin position="110"/>
        <end position="129"/>
    </location>
</feature>
<feature type="transmembrane region" description="Helical" evidence="3">
    <location>
        <begin position="47"/>
        <end position="66"/>
    </location>
</feature>
<dbReference type="Pfam" id="PF13181">
    <property type="entry name" value="TPR_8"/>
    <property type="match status" value="1"/>
</dbReference>
<feature type="transmembrane region" description="Helical" evidence="3">
    <location>
        <begin position="462"/>
        <end position="487"/>
    </location>
</feature>
<dbReference type="PROSITE" id="PS50005">
    <property type="entry name" value="TPR"/>
    <property type="match status" value="2"/>
</dbReference>
<dbReference type="AlphaFoldDB" id="A0A1F8GZC5"/>
<organism evidence="4 5">
    <name type="scientific">Candidatus Yanofskybacteria bacterium RIFCSPLOWO2_02_FULL_44_18</name>
    <dbReference type="NCBI Taxonomy" id="1802705"/>
    <lineage>
        <taxon>Bacteria</taxon>
        <taxon>Candidatus Yanofskyibacteriota</taxon>
    </lineage>
</organism>
<dbReference type="Gene3D" id="1.25.40.10">
    <property type="entry name" value="Tetratricopeptide repeat domain"/>
    <property type="match status" value="2"/>
</dbReference>
<evidence type="ECO:0000313" key="5">
    <source>
        <dbReference type="Proteomes" id="UP000177111"/>
    </source>
</evidence>
<dbReference type="Proteomes" id="UP000177111">
    <property type="component" value="Unassembled WGS sequence"/>
</dbReference>
<feature type="transmembrane region" description="Helical" evidence="3">
    <location>
        <begin position="204"/>
        <end position="223"/>
    </location>
</feature>
<dbReference type="PANTHER" id="PTHR12558:SF13">
    <property type="entry name" value="CELL DIVISION CYCLE PROTEIN 27 HOMOLOG"/>
    <property type="match status" value="1"/>
</dbReference>
<sequence>MRLNFFRRPAVEPVQVVADGAVSTDYEATLAMARSEAGESAGMYQQAVRWCVLAAVFLAPLFVLPWTTNPLEMNKQLLLVVAAGAGLILWLLSIVSSGRLSWRSNSIDKGILALAVAAGLATAFSLTPFKSLFGMSVSSSNSLISISALAVIFYLAVNSYHDKGKQILTCLKISVLIALAYGFSQMMSWYLVSNGIANSRAFNTVGSINALGAMAAIILPLFAMKIESKISGYLNALGLLLALAILVVLNWWVLWAIAIAGMVATIGFENLRQLKFKMSRFILPMTVIVIAVFLMIVNFSVDALKKNYPVEVAPSYALSADVASGVLKERLILGYGPENFSLAFDKFGAGRLADTTLSNIRFFDGTSEFFSWVIHGGLVAVAAVAFLFWSLISAVIKKRTAISDDDSGMTVAILSAMTASSAAFFLYPFNTALNLVFFALLSLTALTLWGNARQTHNIEEKAWLSLVASLGFISGLIVVLAGAYFMLSNYISDVRYAQAFSASTNQNAADLLGEAFNWNGKDDRLLRALSQVELGLLSQELNAKADPKDDQKSNRVQQHLANAVQYAQQAANLSPREASNWSNLGGVYQSLIGLVDGVDKLAEDSYLKAEELRPNDASVFNSIGSVYLVKANFSLQMAQSGGENTAKFRQDAADALTKAEMYYKKAIEISSNYGLAIYNLGVVYDREGKLNEAIKQLEKIAPFNSDQPSLAFELGLLYYRAGQKDKSLAQMQRAVVLSPEFANARWYLALIYEERQDMPAAIEQLERILSNEANKDNETVKQKLAQLKSGQPAVPGKVTDQKPL</sequence>
<dbReference type="SUPFAM" id="SSF48452">
    <property type="entry name" value="TPR-like"/>
    <property type="match status" value="1"/>
</dbReference>